<protein>
    <submittedName>
        <fullName evidence="2">Uncharacterized protein</fullName>
    </submittedName>
</protein>
<evidence type="ECO:0000313" key="2">
    <source>
        <dbReference type="EMBL" id="JAT28029.1"/>
    </source>
</evidence>
<dbReference type="AlphaFoldDB" id="A0A1B6LWH7"/>
<dbReference type="EMBL" id="GEBQ01011948">
    <property type="protein sequence ID" value="JAT28029.1"/>
    <property type="molecule type" value="Transcribed_RNA"/>
</dbReference>
<evidence type="ECO:0000313" key="1">
    <source>
        <dbReference type="EMBL" id="JAT26086.1"/>
    </source>
</evidence>
<sequence length="103" mass="12182">MELAITELEESYKNNVNRVNDVEWKIEQIQQFKNSNCDSIVKLLEKVDALKKSSEKYSEEFSVVNNDLDKNIINFRNSYRYLETQTNILKRNIESLKTNSNTE</sequence>
<proteinExistence type="predicted"/>
<organism evidence="2">
    <name type="scientific">Graphocephala atropunctata</name>
    <dbReference type="NCBI Taxonomy" id="36148"/>
    <lineage>
        <taxon>Eukaryota</taxon>
        <taxon>Metazoa</taxon>
        <taxon>Ecdysozoa</taxon>
        <taxon>Arthropoda</taxon>
        <taxon>Hexapoda</taxon>
        <taxon>Insecta</taxon>
        <taxon>Pterygota</taxon>
        <taxon>Neoptera</taxon>
        <taxon>Paraneoptera</taxon>
        <taxon>Hemiptera</taxon>
        <taxon>Auchenorrhyncha</taxon>
        <taxon>Membracoidea</taxon>
        <taxon>Cicadellidae</taxon>
        <taxon>Cicadellinae</taxon>
        <taxon>Cicadellini</taxon>
        <taxon>Graphocephala</taxon>
    </lineage>
</organism>
<reference evidence="2" key="1">
    <citation type="submission" date="2015-11" db="EMBL/GenBank/DDBJ databases">
        <title>De novo transcriptome assembly of four potential Pierce s Disease insect vectors from Arizona vineyards.</title>
        <authorList>
            <person name="Tassone E.E."/>
        </authorList>
    </citation>
    <scope>NUCLEOTIDE SEQUENCE</scope>
</reference>
<dbReference type="EMBL" id="GEBQ01013891">
    <property type="protein sequence ID" value="JAT26086.1"/>
    <property type="molecule type" value="Transcribed_RNA"/>
</dbReference>
<gene>
    <name evidence="2" type="ORF">g.18457</name>
    <name evidence="1" type="ORF">g.18458</name>
</gene>
<name>A0A1B6LWH7_9HEMI</name>
<accession>A0A1B6LWH7</accession>